<accession>A0ABU6UQU7</accession>
<dbReference type="Proteomes" id="UP001341840">
    <property type="component" value="Unassembled WGS sequence"/>
</dbReference>
<gene>
    <name evidence="1" type="ORF">PIB30_076144</name>
</gene>
<sequence length="103" mass="11290">MKWEVTYLPRVKRKGLKPWMLINSQNSEYFASGSTPSPMYLGSGISIFERRSSKSVNSSSSSNHGYTGVCDKRSGGCGALGSVLARLPACFTRDMAGMRELRC</sequence>
<keyword evidence="2" id="KW-1185">Reference proteome</keyword>
<dbReference type="EMBL" id="JASCZI010121819">
    <property type="protein sequence ID" value="MED6163032.1"/>
    <property type="molecule type" value="Genomic_DNA"/>
</dbReference>
<proteinExistence type="predicted"/>
<evidence type="ECO:0000313" key="1">
    <source>
        <dbReference type="EMBL" id="MED6163032.1"/>
    </source>
</evidence>
<comment type="caution">
    <text evidence="1">The sequence shown here is derived from an EMBL/GenBank/DDBJ whole genome shotgun (WGS) entry which is preliminary data.</text>
</comment>
<organism evidence="1 2">
    <name type="scientific">Stylosanthes scabra</name>
    <dbReference type="NCBI Taxonomy" id="79078"/>
    <lineage>
        <taxon>Eukaryota</taxon>
        <taxon>Viridiplantae</taxon>
        <taxon>Streptophyta</taxon>
        <taxon>Embryophyta</taxon>
        <taxon>Tracheophyta</taxon>
        <taxon>Spermatophyta</taxon>
        <taxon>Magnoliopsida</taxon>
        <taxon>eudicotyledons</taxon>
        <taxon>Gunneridae</taxon>
        <taxon>Pentapetalae</taxon>
        <taxon>rosids</taxon>
        <taxon>fabids</taxon>
        <taxon>Fabales</taxon>
        <taxon>Fabaceae</taxon>
        <taxon>Papilionoideae</taxon>
        <taxon>50 kb inversion clade</taxon>
        <taxon>dalbergioids sensu lato</taxon>
        <taxon>Dalbergieae</taxon>
        <taxon>Pterocarpus clade</taxon>
        <taxon>Stylosanthes</taxon>
    </lineage>
</organism>
<name>A0ABU6UQU7_9FABA</name>
<reference evidence="1 2" key="1">
    <citation type="journal article" date="2023" name="Plants (Basel)">
        <title>Bridging the Gap: Combining Genomics and Transcriptomics Approaches to Understand Stylosanthes scabra, an Orphan Legume from the Brazilian Caatinga.</title>
        <authorList>
            <person name="Ferreira-Neto J.R.C."/>
            <person name="da Silva M.D."/>
            <person name="Binneck E."/>
            <person name="de Melo N.F."/>
            <person name="da Silva R.H."/>
            <person name="de Melo A.L.T.M."/>
            <person name="Pandolfi V."/>
            <person name="Bustamante F.O."/>
            <person name="Brasileiro-Vidal A.C."/>
            <person name="Benko-Iseppon A.M."/>
        </authorList>
    </citation>
    <scope>NUCLEOTIDE SEQUENCE [LARGE SCALE GENOMIC DNA]</scope>
    <source>
        <tissue evidence="1">Leaves</tissue>
    </source>
</reference>
<evidence type="ECO:0000313" key="2">
    <source>
        <dbReference type="Proteomes" id="UP001341840"/>
    </source>
</evidence>
<protein>
    <submittedName>
        <fullName evidence="1">Uncharacterized protein</fullName>
    </submittedName>
</protein>